<dbReference type="EMBL" id="HBFQ01062618">
    <property type="protein sequence ID" value="CAD8869994.1"/>
    <property type="molecule type" value="Transcribed_RNA"/>
</dbReference>
<evidence type="ECO:0000259" key="4">
    <source>
        <dbReference type="Pfam" id="PF25413"/>
    </source>
</evidence>
<dbReference type="InterPro" id="IPR057494">
    <property type="entry name" value="Rossman_Mical"/>
</dbReference>
<feature type="domain" description="FAD/NAD(P)-binding" evidence="3">
    <location>
        <begin position="92"/>
        <end position="164"/>
    </location>
</feature>
<evidence type="ECO:0000256" key="2">
    <source>
        <dbReference type="ARBA" id="ARBA00023033"/>
    </source>
</evidence>
<dbReference type="PANTHER" id="PTHR13789">
    <property type="entry name" value="MONOOXYGENASE"/>
    <property type="match status" value="1"/>
</dbReference>
<evidence type="ECO:0000313" key="5">
    <source>
        <dbReference type="EMBL" id="CAD8869994.1"/>
    </source>
</evidence>
<dbReference type="Gene3D" id="3.50.50.60">
    <property type="entry name" value="FAD/NAD(P)-binding domain"/>
    <property type="match status" value="1"/>
</dbReference>
<evidence type="ECO:0000256" key="1">
    <source>
        <dbReference type="ARBA" id="ARBA00023002"/>
    </source>
</evidence>
<accession>A0A7S1FJR2</accession>
<dbReference type="AlphaFoldDB" id="A0A7S1FJR2"/>
<dbReference type="InterPro" id="IPR050493">
    <property type="entry name" value="FAD-dep_Monooxygenase_BioMet"/>
</dbReference>
<evidence type="ECO:0000259" key="3">
    <source>
        <dbReference type="Pfam" id="PF07992"/>
    </source>
</evidence>
<gene>
    <name evidence="5" type="ORF">NSCI0253_LOCUS44351</name>
</gene>
<sequence>MTDTGRNASQVAALQAAFKNFYAADAMGSVLEEFEQFKTEAMLLGCEEPAWKALPLANHRLATELHEIMKAEQESSSDNGTPESPGTLHGLRVVVVGGGPGGYRTAVEALRLGATVTVLEQRTHLSRNNVLKLWEGVVDDCVGLGLKFFHRAFGTSASNKCAIRRIQLLLLKLSLMLGVDLKVGVAFKSILLPNEIRKGYEIELESTSGEVDRLPCDVVVGADGEHSRVARNSGFEKHYTQFSNAVGITFNFVYNKRRTEEVRLPEASRAGHFFRAWLREVYQRTGLQLENFVYWKDETHYFVMATKPHCLVEAGIAKETKPTLKELLHSENIDSTRLCMFAQSIARCMGLPEGIPFALNNRGNPDMGIFDFTKKLHATASSRILAGPQPLLVTLVGDALIAPFWPMGTGCNRAFLSALDASYMMKNFAASLRAPEADWERLFALNLAEQMRVYQALRSNTALKPNHRRHSIGASQSRRSWTLDPSSRYVGFVCEHPADVESTLGDAIKLYVQASGSTLTNEDDSDEDCLVTETLDMDSMMSNMGSDGPHEMGDSVRMMMGEMGFDMSPSAAAEEAEKAMATLHLVERPEHSQQPSCPTPTEAVQVTRRVAVSLELYDFLQRHPGVQTMDDIYTALKAELGHRSPCSGLMQLDMACSQAQQRRCSARFSPR</sequence>
<dbReference type="GO" id="GO:0004497">
    <property type="term" value="F:monooxygenase activity"/>
    <property type="evidence" value="ECO:0007669"/>
    <property type="project" value="UniProtKB-KW"/>
</dbReference>
<proteinExistence type="predicted"/>
<protein>
    <recommendedName>
        <fullName evidence="6">FAD-binding domain-containing protein</fullName>
    </recommendedName>
</protein>
<evidence type="ECO:0008006" key="6">
    <source>
        <dbReference type="Google" id="ProtNLM"/>
    </source>
</evidence>
<dbReference type="InterPro" id="IPR036188">
    <property type="entry name" value="FAD/NAD-bd_sf"/>
</dbReference>
<dbReference type="PANTHER" id="PTHR13789:SF309">
    <property type="entry name" value="PUTATIVE (AFU_ORTHOLOGUE AFUA_6G14510)-RELATED"/>
    <property type="match status" value="1"/>
</dbReference>
<reference evidence="5" key="1">
    <citation type="submission" date="2021-01" db="EMBL/GenBank/DDBJ databases">
        <authorList>
            <person name="Corre E."/>
            <person name="Pelletier E."/>
            <person name="Niang G."/>
            <person name="Scheremetjew M."/>
            <person name="Finn R."/>
            <person name="Kale V."/>
            <person name="Holt S."/>
            <person name="Cochrane G."/>
            <person name="Meng A."/>
            <person name="Brown T."/>
            <person name="Cohen L."/>
        </authorList>
    </citation>
    <scope>NUCLEOTIDE SEQUENCE</scope>
</reference>
<dbReference type="Pfam" id="PF07992">
    <property type="entry name" value="Pyr_redox_2"/>
    <property type="match status" value="1"/>
</dbReference>
<name>A0A7S1FJR2_NOCSC</name>
<dbReference type="InterPro" id="IPR023753">
    <property type="entry name" value="FAD/NAD-binding_dom"/>
</dbReference>
<dbReference type="SUPFAM" id="SSF51905">
    <property type="entry name" value="FAD/NAD(P)-binding domain"/>
    <property type="match status" value="1"/>
</dbReference>
<keyword evidence="2" id="KW-0503">Monooxygenase</keyword>
<dbReference type="Pfam" id="PF25413">
    <property type="entry name" value="Rossman_Mical"/>
    <property type="match status" value="1"/>
</dbReference>
<organism evidence="5">
    <name type="scientific">Noctiluca scintillans</name>
    <name type="common">Sea sparkle</name>
    <name type="synonym">Red tide dinoflagellate</name>
    <dbReference type="NCBI Taxonomy" id="2966"/>
    <lineage>
        <taxon>Eukaryota</taxon>
        <taxon>Sar</taxon>
        <taxon>Alveolata</taxon>
        <taxon>Dinophyceae</taxon>
        <taxon>Noctilucales</taxon>
        <taxon>Noctilucaceae</taxon>
        <taxon>Noctiluca</taxon>
    </lineage>
</organism>
<keyword evidence="1" id="KW-0560">Oxidoreductase</keyword>
<feature type="domain" description="[F-actin]-monooxygenase MICAL1-3-like Rossman" evidence="4">
    <location>
        <begin position="245"/>
        <end position="371"/>
    </location>
</feature>